<dbReference type="EMBL" id="JBHSHD010000002">
    <property type="protein sequence ID" value="MFC4819007.1"/>
    <property type="molecule type" value="Genomic_DNA"/>
</dbReference>
<dbReference type="Pfam" id="PF13237">
    <property type="entry name" value="Fer4_10"/>
    <property type="match status" value="1"/>
</dbReference>
<proteinExistence type="predicted"/>
<feature type="domain" description="4Fe-4S ferredoxin-type" evidence="1">
    <location>
        <begin position="77"/>
        <end position="106"/>
    </location>
</feature>
<evidence type="ECO:0000313" key="2">
    <source>
        <dbReference type="EMBL" id="MFC4819007.1"/>
    </source>
</evidence>
<dbReference type="Gene3D" id="3.30.70.20">
    <property type="match status" value="1"/>
</dbReference>
<evidence type="ECO:0000259" key="1">
    <source>
        <dbReference type="PROSITE" id="PS51379"/>
    </source>
</evidence>
<gene>
    <name evidence="2" type="ORF">ACFO6Q_01655</name>
</gene>
<feature type="domain" description="4Fe-4S ferredoxin-type" evidence="1">
    <location>
        <begin position="27"/>
        <end position="56"/>
    </location>
</feature>
<accession>A0ABV9QQG2</accession>
<dbReference type="SUPFAM" id="SSF54862">
    <property type="entry name" value="4Fe-4S ferredoxins"/>
    <property type="match status" value="1"/>
</dbReference>
<dbReference type="PROSITE" id="PS51379">
    <property type="entry name" value="4FE4S_FER_2"/>
    <property type="match status" value="2"/>
</dbReference>
<evidence type="ECO:0000313" key="3">
    <source>
        <dbReference type="Proteomes" id="UP001595886"/>
    </source>
</evidence>
<dbReference type="Proteomes" id="UP001595886">
    <property type="component" value="Unassembled WGS sequence"/>
</dbReference>
<organism evidence="2 3">
    <name type="scientific">Dokdonella ginsengisoli</name>
    <dbReference type="NCBI Taxonomy" id="363846"/>
    <lineage>
        <taxon>Bacteria</taxon>
        <taxon>Pseudomonadati</taxon>
        <taxon>Pseudomonadota</taxon>
        <taxon>Gammaproteobacteria</taxon>
        <taxon>Lysobacterales</taxon>
        <taxon>Rhodanobacteraceae</taxon>
        <taxon>Dokdonella</taxon>
    </lineage>
</organism>
<sequence length="120" mass="12873">MSETVWSSVLFGMAMSEASACHEKGMVWPIVNRDRCLGDADCVAACPNGILAVAIVVEHALDAGWSGSPALPVIRRQAHVVAPERCAACGLCVTACAQRSIILQGRYEDPVHSRRRSLKI</sequence>
<dbReference type="InterPro" id="IPR017896">
    <property type="entry name" value="4Fe4S_Fe-S-bd"/>
</dbReference>
<name>A0ABV9QQG2_9GAMM</name>
<keyword evidence="3" id="KW-1185">Reference proteome</keyword>
<protein>
    <submittedName>
        <fullName evidence="2">Ferredoxin family protein</fullName>
    </submittedName>
</protein>
<comment type="caution">
    <text evidence="2">The sequence shown here is derived from an EMBL/GenBank/DDBJ whole genome shotgun (WGS) entry which is preliminary data.</text>
</comment>
<reference evidence="3" key="1">
    <citation type="journal article" date="2019" name="Int. J. Syst. Evol. Microbiol.">
        <title>The Global Catalogue of Microorganisms (GCM) 10K type strain sequencing project: providing services to taxonomists for standard genome sequencing and annotation.</title>
        <authorList>
            <consortium name="The Broad Institute Genomics Platform"/>
            <consortium name="The Broad Institute Genome Sequencing Center for Infectious Disease"/>
            <person name="Wu L."/>
            <person name="Ma J."/>
        </authorList>
    </citation>
    <scope>NUCLEOTIDE SEQUENCE [LARGE SCALE GENOMIC DNA]</scope>
    <source>
        <strain evidence="3">CCUG 30340</strain>
    </source>
</reference>
<dbReference type="RefSeq" id="WP_380018743.1">
    <property type="nucleotide sequence ID" value="NZ_JBHSHD010000002.1"/>
</dbReference>